<dbReference type="GO" id="GO:0004568">
    <property type="term" value="F:chitinase activity"/>
    <property type="evidence" value="ECO:0007669"/>
    <property type="project" value="TreeGrafter"/>
</dbReference>
<feature type="region of interest" description="Disordered" evidence="1">
    <location>
        <begin position="1084"/>
        <end position="1207"/>
    </location>
</feature>
<gene>
    <name evidence="3" type="ORF">HPB52_014941</name>
</gene>
<dbReference type="Gene3D" id="3.20.20.80">
    <property type="entry name" value="Glycosidases"/>
    <property type="match status" value="4"/>
</dbReference>
<dbReference type="SUPFAM" id="SSF54556">
    <property type="entry name" value="Chitinase insertion domain"/>
    <property type="match status" value="2"/>
</dbReference>
<feature type="domain" description="GH18" evidence="2">
    <location>
        <begin position="1"/>
        <end position="193"/>
    </location>
</feature>
<evidence type="ECO:0000256" key="1">
    <source>
        <dbReference type="SAM" id="MobiDB-lite"/>
    </source>
</evidence>
<dbReference type="GO" id="GO:0008061">
    <property type="term" value="F:chitin binding"/>
    <property type="evidence" value="ECO:0007669"/>
    <property type="project" value="InterPro"/>
</dbReference>
<dbReference type="VEuPathDB" id="VectorBase:RSAN_044940"/>
<dbReference type="InterPro" id="IPR050314">
    <property type="entry name" value="Glycosyl_Hydrlase_18"/>
</dbReference>
<sequence>MEKDVASLRERNRNIRVLFSYGGGAHINSLLKRLRNKKDQEKMINTIDSLVKPKKFDGVNLHLEGPGPSICNREHFDRILTFIKMPCLKHWVDAGVPRYKLVPGIATYSRTFTLDDPSNNNVGAGLQPDQPLGDPGNFTKTIGYMNYVEARWFRSQGMGGVFVWSLDTDDYSGDCMGELFPLVTSVYHALEGYRPVMDNLHDEGTGIDVQVVVSEVEGRVTQPLVCFMRGEAFERVGTDNKTGSLIFRYRGTTGEKNILRDMGMLKHDTSATEVRTLVSYGGGAHLQSLLKQIRDPQKMVRFFHEVKRWLVIFGLDGINFHLEGPGPPLCKRSDIEAVNNFFEHFRRFLGWDYIITLQLPACRDLKCDLRAYKRISSHLNYVFLMTFDYKLNDLSKTKLTSGLYHYEGNQSTSIESESCLGRWINAGVPKRKIIPGIATYGRSFTLRDPARNGVSDKLDPEHPLGNGANFTRTDGYMNYVETCRRVNYYHWKREWVKYAATPYIHYKDQWVSYDDKDSVKVKAEWFLKHWLGGIFVWSLDADDYGGDCVGEIYPMVKAAWKVMASYRLKRMHRAMGRVRNMEPSHLSWLFIVVVVVIVSVHDAMALRGRRRTGNIKGGGYGGGQCRDHHNHYPDYDHGNEKWGGSGSGSHGGHGGVGGAGVPWYMGEDDSREERNGHELQKDRQDREDDRARVKQAPLVCFLRGDGLTQTGVMRFPLRTIPSDKCTHIVYSYLETDNKTGELLYRKRGVHMEKAILRRLAAMKKTRPDLKVLVSYGGGAHWNSLLNRLRSERDEAMLVKELDMVMRNMNLDGINFHLEGPGPSTCNKDDVEKFYRFIRKLRSALVHQGILLTMQLPACRDSKCDHVEKSKLARLIDYFFLMTFDYKLDDLSRTRITSGVLQYENGKRTHIDTEGCTYHWSTAALQKNQLIVGIATYGRSYTLDNQNNYGLDQSLKKSHPLGYGANFTKTAGYMSYIETCRRVVYFHWPRQWVNFAATPYIHYKDQWVSYEDKDSVKYKVEWMKKNKLGGIFVWSLEADDYAADCQQDDLPPGFPPCYSLSGDLNHSKTYELLMKEAANLVREQATQEPWRLSPPRISPVRTNRTRARQLKDAASLLRKDTMPVSRTRTRKASRTPAAPKNAPQPGKARKGEASAMTAPPTTPSSLSGKSAQQTTAAIFSPPASSQTHPESQQRSPQNPFLEPIGSSNREECCTQHDKITFAPSQQESETNSRGSPPPQTPPSWKHTAPPSCYPADPPADSSPEETRLAGSPLPSFPAAADVTRSPQKKAASSLGTAKTAAATLVPIPATTDTMESTVADEQVIPPDAAAKQATESAGKGKQPPSQHAAGGGSIPSCVMGTLAVSDEDDAFPSLPSTGAPPGTPLCAPLVPAPPRGPPQAKAKPNGPPQPPATNTAEPRPSPKRARILYSTERRARQVVRQLHTPLGAPR</sequence>
<proteinExistence type="predicted"/>
<dbReference type="VEuPathDB" id="VectorBase:RSAN_054967"/>
<dbReference type="GO" id="GO:0006032">
    <property type="term" value="P:chitin catabolic process"/>
    <property type="evidence" value="ECO:0007669"/>
    <property type="project" value="TreeGrafter"/>
</dbReference>
<dbReference type="VEuPathDB" id="VectorBase:RSAN_055128"/>
<dbReference type="SMART" id="SM00636">
    <property type="entry name" value="Glyco_18"/>
    <property type="match status" value="2"/>
</dbReference>
<evidence type="ECO:0000313" key="3">
    <source>
        <dbReference type="EMBL" id="KAH7962226.1"/>
    </source>
</evidence>
<feature type="compositionally biased region" description="Polar residues" evidence="1">
    <location>
        <begin position="1162"/>
        <end position="1197"/>
    </location>
</feature>
<dbReference type="InterPro" id="IPR029070">
    <property type="entry name" value="Chitinase_insertion_sf"/>
</dbReference>
<dbReference type="InterPro" id="IPR017853">
    <property type="entry name" value="GH"/>
</dbReference>
<evidence type="ECO:0000313" key="4">
    <source>
        <dbReference type="Proteomes" id="UP000821837"/>
    </source>
</evidence>
<feature type="compositionally biased region" description="Basic and acidic residues" evidence="1">
    <location>
        <begin position="671"/>
        <end position="690"/>
    </location>
</feature>
<dbReference type="PROSITE" id="PS51910">
    <property type="entry name" value="GH18_2"/>
    <property type="match status" value="3"/>
</dbReference>
<protein>
    <recommendedName>
        <fullName evidence="2">GH18 domain-containing protein</fullName>
    </recommendedName>
</protein>
<dbReference type="SUPFAM" id="SSF51445">
    <property type="entry name" value="(Trans)glycosidases"/>
    <property type="match status" value="3"/>
</dbReference>
<dbReference type="Pfam" id="PF00704">
    <property type="entry name" value="Glyco_hydro_18"/>
    <property type="match status" value="2"/>
</dbReference>
<feature type="region of interest" description="Disordered" evidence="1">
    <location>
        <begin position="658"/>
        <end position="690"/>
    </location>
</feature>
<dbReference type="GO" id="GO:0005576">
    <property type="term" value="C:extracellular region"/>
    <property type="evidence" value="ECO:0007669"/>
    <property type="project" value="TreeGrafter"/>
</dbReference>
<dbReference type="GO" id="GO:0005975">
    <property type="term" value="P:carbohydrate metabolic process"/>
    <property type="evidence" value="ECO:0007669"/>
    <property type="project" value="InterPro"/>
</dbReference>
<comment type="caution">
    <text evidence="3">The sequence shown here is derived from an EMBL/GenBank/DDBJ whole genome shotgun (WGS) entry which is preliminary data.</text>
</comment>
<accession>A0A9D4Q0N7</accession>
<feature type="domain" description="GH18" evidence="2">
    <location>
        <begin position="188"/>
        <end position="566"/>
    </location>
</feature>
<feature type="domain" description="GH18" evidence="2">
    <location>
        <begin position="696"/>
        <end position="1066"/>
    </location>
</feature>
<dbReference type="EMBL" id="JABSTV010001249">
    <property type="protein sequence ID" value="KAH7962226.1"/>
    <property type="molecule type" value="Genomic_DNA"/>
</dbReference>
<dbReference type="VEuPathDB" id="VectorBase:RSAN_036986"/>
<dbReference type="InterPro" id="IPR011583">
    <property type="entry name" value="Chitinase_II/V-like_cat"/>
</dbReference>
<dbReference type="Gene3D" id="3.10.50.10">
    <property type="match status" value="2"/>
</dbReference>
<dbReference type="PANTHER" id="PTHR11177">
    <property type="entry name" value="CHITINASE"/>
    <property type="match status" value="1"/>
</dbReference>
<reference evidence="3" key="1">
    <citation type="journal article" date="2020" name="Cell">
        <title>Large-Scale Comparative Analyses of Tick Genomes Elucidate Their Genetic Diversity and Vector Capacities.</title>
        <authorList>
            <consortium name="Tick Genome and Microbiome Consortium (TIGMIC)"/>
            <person name="Jia N."/>
            <person name="Wang J."/>
            <person name="Shi W."/>
            <person name="Du L."/>
            <person name="Sun Y."/>
            <person name="Zhan W."/>
            <person name="Jiang J.F."/>
            <person name="Wang Q."/>
            <person name="Zhang B."/>
            <person name="Ji P."/>
            <person name="Bell-Sakyi L."/>
            <person name="Cui X.M."/>
            <person name="Yuan T.T."/>
            <person name="Jiang B.G."/>
            <person name="Yang W.F."/>
            <person name="Lam T.T."/>
            <person name="Chang Q.C."/>
            <person name="Ding S.J."/>
            <person name="Wang X.J."/>
            <person name="Zhu J.G."/>
            <person name="Ruan X.D."/>
            <person name="Zhao L."/>
            <person name="Wei J.T."/>
            <person name="Ye R.Z."/>
            <person name="Que T.C."/>
            <person name="Du C.H."/>
            <person name="Zhou Y.H."/>
            <person name="Cheng J.X."/>
            <person name="Dai P.F."/>
            <person name="Guo W.B."/>
            <person name="Han X.H."/>
            <person name="Huang E.J."/>
            <person name="Li L.F."/>
            <person name="Wei W."/>
            <person name="Gao Y.C."/>
            <person name="Liu J.Z."/>
            <person name="Shao H.Z."/>
            <person name="Wang X."/>
            <person name="Wang C.C."/>
            <person name="Yang T.C."/>
            <person name="Huo Q.B."/>
            <person name="Li W."/>
            <person name="Chen H.Y."/>
            <person name="Chen S.E."/>
            <person name="Zhou L.G."/>
            <person name="Ni X.B."/>
            <person name="Tian J.H."/>
            <person name="Sheng Y."/>
            <person name="Liu T."/>
            <person name="Pan Y.S."/>
            <person name="Xia L.Y."/>
            <person name="Li J."/>
            <person name="Zhao F."/>
            <person name="Cao W.C."/>
        </authorList>
    </citation>
    <scope>NUCLEOTIDE SEQUENCE</scope>
    <source>
        <strain evidence="3">Rsan-2018</strain>
    </source>
</reference>
<reference evidence="3" key="2">
    <citation type="submission" date="2021-09" db="EMBL/GenBank/DDBJ databases">
        <authorList>
            <person name="Jia N."/>
            <person name="Wang J."/>
            <person name="Shi W."/>
            <person name="Du L."/>
            <person name="Sun Y."/>
            <person name="Zhan W."/>
            <person name="Jiang J."/>
            <person name="Wang Q."/>
            <person name="Zhang B."/>
            <person name="Ji P."/>
            <person name="Sakyi L.B."/>
            <person name="Cui X."/>
            <person name="Yuan T."/>
            <person name="Jiang B."/>
            <person name="Yang W."/>
            <person name="Lam T.T.-Y."/>
            <person name="Chang Q."/>
            <person name="Ding S."/>
            <person name="Wang X."/>
            <person name="Zhu J."/>
            <person name="Ruan X."/>
            <person name="Zhao L."/>
            <person name="Wei J."/>
            <person name="Que T."/>
            <person name="Du C."/>
            <person name="Cheng J."/>
            <person name="Dai P."/>
            <person name="Han X."/>
            <person name="Huang E."/>
            <person name="Gao Y."/>
            <person name="Liu J."/>
            <person name="Shao H."/>
            <person name="Ye R."/>
            <person name="Li L."/>
            <person name="Wei W."/>
            <person name="Wang X."/>
            <person name="Wang C."/>
            <person name="Huo Q."/>
            <person name="Li W."/>
            <person name="Guo W."/>
            <person name="Chen H."/>
            <person name="Chen S."/>
            <person name="Zhou L."/>
            <person name="Zhou L."/>
            <person name="Ni X."/>
            <person name="Tian J."/>
            <person name="Zhou Y."/>
            <person name="Sheng Y."/>
            <person name="Liu T."/>
            <person name="Pan Y."/>
            <person name="Xia L."/>
            <person name="Li J."/>
            <person name="Zhao F."/>
            <person name="Cao W."/>
        </authorList>
    </citation>
    <scope>NUCLEOTIDE SEQUENCE</scope>
    <source>
        <strain evidence="3">Rsan-2018</strain>
        <tissue evidence="3">Larvae</tissue>
    </source>
</reference>
<keyword evidence="4" id="KW-1185">Reference proteome</keyword>
<name>A0A9D4Q0N7_RHISA</name>
<dbReference type="Proteomes" id="UP000821837">
    <property type="component" value="Chromosome 3"/>
</dbReference>
<evidence type="ECO:0000259" key="2">
    <source>
        <dbReference type="PROSITE" id="PS51910"/>
    </source>
</evidence>
<dbReference type="InterPro" id="IPR001223">
    <property type="entry name" value="Glyco_hydro18_cat"/>
</dbReference>
<feature type="region of interest" description="Disordered" evidence="1">
    <location>
        <begin position="1221"/>
        <end position="1449"/>
    </location>
</feature>
<dbReference type="VEuPathDB" id="VectorBase:RSAN_030305"/>
<dbReference type="PANTHER" id="PTHR11177:SF144">
    <property type="entry name" value="CHITINASE 5"/>
    <property type="match status" value="1"/>
</dbReference>
<organism evidence="3 4">
    <name type="scientific">Rhipicephalus sanguineus</name>
    <name type="common">Brown dog tick</name>
    <name type="synonym">Ixodes sanguineus</name>
    <dbReference type="NCBI Taxonomy" id="34632"/>
    <lineage>
        <taxon>Eukaryota</taxon>
        <taxon>Metazoa</taxon>
        <taxon>Ecdysozoa</taxon>
        <taxon>Arthropoda</taxon>
        <taxon>Chelicerata</taxon>
        <taxon>Arachnida</taxon>
        <taxon>Acari</taxon>
        <taxon>Parasitiformes</taxon>
        <taxon>Ixodida</taxon>
        <taxon>Ixodoidea</taxon>
        <taxon>Ixodidae</taxon>
        <taxon>Rhipicephalinae</taxon>
        <taxon>Rhipicephalus</taxon>
        <taxon>Rhipicephalus</taxon>
    </lineage>
</organism>
<feature type="compositionally biased region" description="Polar residues" evidence="1">
    <location>
        <begin position="1221"/>
        <end position="1233"/>
    </location>
</feature>